<dbReference type="InterPro" id="IPR014757">
    <property type="entry name" value="Tscrpt_reg_IclR_C"/>
</dbReference>
<evidence type="ECO:0000259" key="6">
    <source>
        <dbReference type="PROSITE" id="PS51078"/>
    </source>
</evidence>
<dbReference type="InterPro" id="IPR050707">
    <property type="entry name" value="HTH_MetabolicPath_Reg"/>
</dbReference>
<dbReference type="SUPFAM" id="SSF46785">
    <property type="entry name" value="Winged helix' DNA-binding domain"/>
    <property type="match status" value="1"/>
</dbReference>
<evidence type="ECO:0000259" key="5">
    <source>
        <dbReference type="PROSITE" id="PS51077"/>
    </source>
</evidence>
<dbReference type="GO" id="GO:0003700">
    <property type="term" value="F:DNA-binding transcription factor activity"/>
    <property type="evidence" value="ECO:0007669"/>
    <property type="project" value="TreeGrafter"/>
</dbReference>
<sequence length="254" mass="27269">MLGRCQIRDQENHRTQSKTNTTEHGLRNKRSIANVGSKTLDRGLRLLETLRQKPEGLTVSQLADALGTHRAAVYRLLTTLTAHRLVRRAKDDRYTLGIGLVELAGGVAASLQSIALPELRKLADETRATAHLTLLEGTDAVPVLVVEPRNTNMHVSYRVGLRFPADLAASGIAILSGRPPEPGETDEVAVARERGYAMTSGRLERGAVGISAPIKPNNRPAEASVGVVAMGSLDERSIAPRVIATATTIARALN</sequence>
<dbReference type="Gene3D" id="3.30.450.40">
    <property type="match status" value="2"/>
</dbReference>
<evidence type="ECO:0000313" key="8">
    <source>
        <dbReference type="Proteomes" id="UP000006637"/>
    </source>
</evidence>
<dbReference type="Pfam" id="PF01614">
    <property type="entry name" value="IclR_C"/>
    <property type="match status" value="1"/>
</dbReference>
<evidence type="ECO:0000256" key="4">
    <source>
        <dbReference type="SAM" id="MobiDB-lite"/>
    </source>
</evidence>
<gene>
    <name evidence="7" type="ordered locus">Rxyl_1905</name>
</gene>
<dbReference type="InterPro" id="IPR036388">
    <property type="entry name" value="WH-like_DNA-bd_sf"/>
</dbReference>
<dbReference type="PANTHER" id="PTHR30136">
    <property type="entry name" value="HELIX-TURN-HELIX TRANSCRIPTIONAL REGULATOR, ICLR FAMILY"/>
    <property type="match status" value="1"/>
</dbReference>
<accession>Q1AUS6</accession>
<dbReference type="Proteomes" id="UP000006637">
    <property type="component" value="Chromosome"/>
</dbReference>
<keyword evidence="1" id="KW-0805">Transcription regulation</keyword>
<dbReference type="Pfam" id="PF09339">
    <property type="entry name" value="HTH_IclR"/>
    <property type="match status" value="1"/>
</dbReference>
<evidence type="ECO:0000256" key="1">
    <source>
        <dbReference type="ARBA" id="ARBA00023015"/>
    </source>
</evidence>
<dbReference type="SMART" id="SM00346">
    <property type="entry name" value="HTH_ICLR"/>
    <property type="match status" value="1"/>
</dbReference>
<evidence type="ECO:0000256" key="3">
    <source>
        <dbReference type="ARBA" id="ARBA00023163"/>
    </source>
</evidence>
<protein>
    <submittedName>
        <fullName evidence="7">Transcriptional regulator, IclR family</fullName>
    </submittedName>
</protein>
<dbReference type="Gene3D" id="1.10.10.10">
    <property type="entry name" value="Winged helix-like DNA-binding domain superfamily/Winged helix DNA-binding domain"/>
    <property type="match status" value="1"/>
</dbReference>
<dbReference type="AlphaFoldDB" id="Q1AUS6"/>
<dbReference type="GO" id="GO:0045892">
    <property type="term" value="P:negative regulation of DNA-templated transcription"/>
    <property type="evidence" value="ECO:0007669"/>
    <property type="project" value="TreeGrafter"/>
</dbReference>
<dbReference type="eggNOG" id="COG1414">
    <property type="taxonomic scope" value="Bacteria"/>
</dbReference>
<proteinExistence type="predicted"/>
<dbReference type="EMBL" id="CP000386">
    <property type="protein sequence ID" value="ABG04852.1"/>
    <property type="molecule type" value="Genomic_DNA"/>
</dbReference>
<dbReference type="InterPro" id="IPR005471">
    <property type="entry name" value="Tscrpt_reg_IclR_N"/>
</dbReference>
<dbReference type="InterPro" id="IPR029016">
    <property type="entry name" value="GAF-like_dom_sf"/>
</dbReference>
<dbReference type="KEGG" id="rxy:Rxyl_1905"/>
<dbReference type="HOGENOM" id="CLU_062618_5_4_11"/>
<dbReference type="GO" id="GO:0003677">
    <property type="term" value="F:DNA binding"/>
    <property type="evidence" value="ECO:0007669"/>
    <property type="project" value="UniProtKB-KW"/>
</dbReference>
<feature type="compositionally biased region" description="Basic and acidic residues" evidence="4">
    <location>
        <begin position="1"/>
        <end position="14"/>
    </location>
</feature>
<evidence type="ECO:0000313" key="7">
    <source>
        <dbReference type="EMBL" id="ABG04852.1"/>
    </source>
</evidence>
<dbReference type="OrthoDB" id="156285at2"/>
<dbReference type="PROSITE" id="PS51077">
    <property type="entry name" value="HTH_ICLR"/>
    <property type="match status" value="1"/>
</dbReference>
<organism evidence="7 8">
    <name type="scientific">Rubrobacter xylanophilus (strain DSM 9941 / JCM 11954 / NBRC 16129 / PRD-1)</name>
    <dbReference type="NCBI Taxonomy" id="266117"/>
    <lineage>
        <taxon>Bacteria</taxon>
        <taxon>Bacillati</taxon>
        <taxon>Actinomycetota</taxon>
        <taxon>Rubrobacteria</taxon>
        <taxon>Rubrobacterales</taxon>
        <taxon>Rubrobacteraceae</taxon>
        <taxon>Rubrobacter</taxon>
    </lineage>
</organism>
<dbReference type="InterPro" id="IPR036390">
    <property type="entry name" value="WH_DNA-bd_sf"/>
</dbReference>
<evidence type="ECO:0000256" key="2">
    <source>
        <dbReference type="ARBA" id="ARBA00023125"/>
    </source>
</evidence>
<dbReference type="PROSITE" id="PS51078">
    <property type="entry name" value="ICLR_ED"/>
    <property type="match status" value="1"/>
</dbReference>
<reference evidence="7 8" key="1">
    <citation type="submission" date="2006-06" db="EMBL/GenBank/DDBJ databases">
        <title>Complete sequence of Rubrobacter xylanophilus DSM 9941.</title>
        <authorList>
            <consortium name="US DOE Joint Genome Institute"/>
            <person name="Copeland A."/>
            <person name="Lucas S."/>
            <person name="Lapidus A."/>
            <person name="Barry K."/>
            <person name="Detter J.C."/>
            <person name="Glavina del Rio T."/>
            <person name="Hammon N."/>
            <person name="Israni S."/>
            <person name="Dalin E."/>
            <person name="Tice H."/>
            <person name="Pitluck S."/>
            <person name="Munk A.C."/>
            <person name="Brettin T."/>
            <person name="Bruce D."/>
            <person name="Han C."/>
            <person name="Tapia R."/>
            <person name="Gilna P."/>
            <person name="Schmutz J."/>
            <person name="Larimer F."/>
            <person name="Land M."/>
            <person name="Hauser L."/>
            <person name="Kyrpides N."/>
            <person name="Lykidis A."/>
            <person name="da Costa M.S."/>
            <person name="Rainey F.A."/>
            <person name="Empadinhas N."/>
            <person name="Jolivet E."/>
            <person name="Battista J.R."/>
            <person name="Richardson P."/>
        </authorList>
    </citation>
    <scope>NUCLEOTIDE SEQUENCE [LARGE SCALE GENOMIC DNA]</scope>
    <source>
        <strain evidence="8">DSM 9941 / NBRC 16129 / PRD-1</strain>
    </source>
</reference>
<dbReference type="SUPFAM" id="SSF55781">
    <property type="entry name" value="GAF domain-like"/>
    <property type="match status" value="1"/>
</dbReference>
<feature type="domain" description="IclR-ED" evidence="6">
    <location>
        <begin position="99"/>
        <end position="254"/>
    </location>
</feature>
<dbReference type="PhylomeDB" id="Q1AUS6"/>
<keyword evidence="8" id="KW-1185">Reference proteome</keyword>
<dbReference type="PANTHER" id="PTHR30136:SF24">
    <property type="entry name" value="HTH-TYPE TRANSCRIPTIONAL REPRESSOR ALLR"/>
    <property type="match status" value="1"/>
</dbReference>
<keyword evidence="3" id="KW-0804">Transcription</keyword>
<name>Q1AUS6_RUBXD</name>
<feature type="domain" description="HTH iclR-type" evidence="5">
    <location>
        <begin position="37"/>
        <end position="98"/>
    </location>
</feature>
<keyword evidence="2" id="KW-0238">DNA-binding</keyword>
<feature type="region of interest" description="Disordered" evidence="4">
    <location>
        <begin position="1"/>
        <end position="26"/>
    </location>
</feature>